<dbReference type="InterPro" id="IPR045861">
    <property type="entry name" value="CorA_cytoplasmic_dom"/>
</dbReference>
<dbReference type="Gene3D" id="3.30.460.20">
    <property type="entry name" value="CorA soluble domain-like"/>
    <property type="match status" value="1"/>
</dbReference>
<sequence length="635" mass="70715">MSHPSATGPWDDSDIFRGERPPPPRSRSPSPSRKSTVSTSSSGSHSYLGGRLGAIAAVVELAISRWAGNESSSSSSSSSSDSDSIARSRGPRRSTHRKSEHDIATRISRMQAREESRQIPRHFALYLPSLASLANSQRITQTASTELPLILGKLDSALKKSTRARRQQERDRSPKADLPRPKHLHFMLPDVVKTPSRAASFTDLVAFRGKGKQKEGQVTERSRSLPKPWFLDVSSPNWDDMRAIGKLLHLHPLTLEDILMKDPREKLEHFPKLGYYFLSFRAIEPWENREKTWDQAGNEREVGEANVYLVVFNEGLCLFHFTAIPDHIDRVKHRLLENVAKLSSDWLAHGILDSIVDSFFPFLQGLEKEVMAIEDIVFSGTSVPDPTTTFIAEKTISEPKDTEKTNLQDWSMKPSEKAVAQLHTTRARLSFPWSPSIAKWRSTVLRRRRAVAPAQVTPGPIASTLHRMAKARRLVTSLSRLLASKSEVVAQLRKRLLSVHSGSSSSGGDGDNAEVVIYLGDVQDHILTLENALKHYERTLSQAHPLYISHIRANVAITKSGSDKAVIFLSSVSIAVLCVQTLIGLCSINVNIPHNKGRFNVFGIVIALAIMILGSYLKLVLKWWRSAKRRTSAAL</sequence>
<keyword evidence="2" id="KW-0472">Membrane</keyword>
<feature type="region of interest" description="Disordered" evidence="1">
    <location>
        <begin position="68"/>
        <end position="115"/>
    </location>
</feature>
<evidence type="ECO:0000313" key="4">
    <source>
        <dbReference type="Proteomes" id="UP001222325"/>
    </source>
</evidence>
<dbReference type="PANTHER" id="PTHR21535:SF90">
    <property type="entry name" value="CORA METAL ION TRANSPORTER"/>
    <property type="match status" value="1"/>
</dbReference>
<name>A0AAD6UIH1_9AGAR</name>
<feature type="compositionally biased region" description="Basic and acidic residues" evidence="1">
    <location>
        <begin position="166"/>
        <end position="180"/>
    </location>
</feature>
<dbReference type="InterPro" id="IPR044089">
    <property type="entry name" value="Alr1-like"/>
</dbReference>
<protein>
    <submittedName>
        <fullName evidence="3">Uncharacterized protein</fullName>
    </submittedName>
</protein>
<dbReference type="CDD" id="cd12829">
    <property type="entry name" value="Alr1p-like"/>
    <property type="match status" value="1"/>
</dbReference>
<feature type="compositionally biased region" description="Low complexity" evidence="1">
    <location>
        <begin position="27"/>
        <end position="46"/>
    </location>
</feature>
<accession>A0AAD6UIH1</accession>
<feature type="transmembrane region" description="Helical" evidence="2">
    <location>
        <begin position="566"/>
        <end position="590"/>
    </location>
</feature>
<dbReference type="PANTHER" id="PTHR21535">
    <property type="entry name" value="MAGNESIUM AND COBALT TRANSPORT PROTEIN/MITOCHONDRIAL IMPORT INNER MEMBRANE TRANSLOCASE SUBUNIT TIM8"/>
    <property type="match status" value="1"/>
</dbReference>
<keyword evidence="2" id="KW-1133">Transmembrane helix</keyword>
<dbReference type="Gene3D" id="1.20.58.340">
    <property type="entry name" value="Magnesium transport protein CorA, transmembrane region"/>
    <property type="match status" value="1"/>
</dbReference>
<dbReference type="AlphaFoldDB" id="A0AAD6UIH1"/>
<feature type="region of interest" description="Disordered" evidence="1">
    <location>
        <begin position="1"/>
        <end position="48"/>
    </location>
</feature>
<dbReference type="Pfam" id="PF01544">
    <property type="entry name" value="CorA"/>
    <property type="match status" value="1"/>
</dbReference>
<dbReference type="InterPro" id="IPR002523">
    <property type="entry name" value="MgTranspt_CorA/ZnTranspt_ZntB"/>
</dbReference>
<evidence type="ECO:0000313" key="3">
    <source>
        <dbReference type="EMBL" id="KAJ7103570.1"/>
    </source>
</evidence>
<organism evidence="3 4">
    <name type="scientific">Mycena belliarum</name>
    <dbReference type="NCBI Taxonomy" id="1033014"/>
    <lineage>
        <taxon>Eukaryota</taxon>
        <taxon>Fungi</taxon>
        <taxon>Dikarya</taxon>
        <taxon>Basidiomycota</taxon>
        <taxon>Agaricomycotina</taxon>
        <taxon>Agaricomycetes</taxon>
        <taxon>Agaricomycetidae</taxon>
        <taxon>Agaricales</taxon>
        <taxon>Marasmiineae</taxon>
        <taxon>Mycenaceae</taxon>
        <taxon>Mycena</taxon>
    </lineage>
</organism>
<dbReference type="GO" id="GO:0010961">
    <property type="term" value="P:intracellular magnesium ion homeostasis"/>
    <property type="evidence" value="ECO:0007669"/>
    <property type="project" value="TreeGrafter"/>
</dbReference>
<reference evidence="3" key="1">
    <citation type="submission" date="2023-03" db="EMBL/GenBank/DDBJ databases">
        <title>Massive genome expansion in bonnet fungi (Mycena s.s.) driven by repeated elements and novel gene families across ecological guilds.</title>
        <authorList>
            <consortium name="Lawrence Berkeley National Laboratory"/>
            <person name="Harder C.B."/>
            <person name="Miyauchi S."/>
            <person name="Viragh M."/>
            <person name="Kuo A."/>
            <person name="Thoen E."/>
            <person name="Andreopoulos B."/>
            <person name="Lu D."/>
            <person name="Skrede I."/>
            <person name="Drula E."/>
            <person name="Henrissat B."/>
            <person name="Morin E."/>
            <person name="Kohler A."/>
            <person name="Barry K."/>
            <person name="LaButti K."/>
            <person name="Morin E."/>
            <person name="Salamov A."/>
            <person name="Lipzen A."/>
            <person name="Mereny Z."/>
            <person name="Hegedus B."/>
            <person name="Baldrian P."/>
            <person name="Stursova M."/>
            <person name="Weitz H."/>
            <person name="Taylor A."/>
            <person name="Grigoriev I.V."/>
            <person name="Nagy L.G."/>
            <person name="Martin F."/>
            <person name="Kauserud H."/>
        </authorList>
    </citation>
    <scope>NUCLEOTIDE SEQUENCE</scope>
    <source>
        <strain evidence="3">CBHHK173m</strain>
    </source>
</reference>
<feature type="region of interest" description="Disordered" evidence="1">
    <location>
        <begin position="158"/>
        <end position="181"/>
    </location>
</feature>
<feature type="transmembrane region" description="Helical" evidence="2">
    <location>
        <begin position="602"/>
        <end position="621"/>
    </location>
</feature>
<dbReference type="EMBL" id="JARJCN010000002">
    <property type="protein sequence ID" value="KAJ7103570.1"/>
    <property type="molecule type" value="Genomic_DNA"/>
</dbReference>
<evidence type="ECO:0000256" key="2">
    <source>
        <dbReference type="SAM" id="Phobius"/>
    </source>
</evidence>
<proteinExistence type="predicted"/>
<dbReference type="GO" id="GO:0016020">
    <property type="term" value="C:membrane"/>
    <property type="evidence" value="ECO:0007669"/>
    <property type="project" value="InterPro"/>
</dbReference>
<comment type="caution">
    <text evidence="3">The sequence shown here is derived from an EMBL/GenBank/DDBJ whole genome shotgun (WGS) entry which is preliminary data.</text>
</comment>
<keyword evidence="4" id="KW-1185">Reference proteome</keyword>
<gene>
    <name evidence="3" type="ORF">B0H15DRAFT_812795</name>
</gene>
<evidence type="ECO:0000256" key="1">
    <source>
        <dbReference type="SAM" id="MobiDB-lite"/>
    </source>
</evidence>
<dbReference type="SUPFAM" id="SSF143865">
    <property type="entry name" value="CorA soluble domain-like"/>
    <property type="match status" value="1"/>
</dbReference>
<dbReference type="GO" id="GO:0015095">
    <property type="term" value="F:magnesium ion transmembrane transporter activity"/>
    <property type="evidence" value="ECO:0007669"/>
    <property type="project" value="InterPro"/>
</dbReference>
<keyword evidence="2" id="KW-0812">Transmembrane</keyword>
<dbReference type="Proteomes" id="UP001222325">
    <property type="component" value="Unassembled WGS sequence"/>
</dbReference>
<feature type="compositionally biased region" description="Low complexity" evidence="1">
    <location>
        <begin position="71"/>
        <end position="83"/>
    </location>
</feature>